<feature type="signal peptide" evidence="2">
    <location>
        <begin position="1"/>
        <end position="22"/>
    </location>
</feature>
<dbReference type="InParanoid" id="Q9TYY9"/>
<sequence length="481" mass="53232">MHFLFTINIFLVFSLALFRISAQLDCTAIPDGLQVAGNAINIPDNSVVPVALSANFNCSYTIKPPKNTFAKITLLNQLVGVNDVIIVTDGLQLTTKINRNYPNNVIFYVFPQTSTTVDVQNIDAASKFQMTITYTSLPPSTQRALQTGQNVNYFSLSTVQRKPISFSSDGSISLTLARSGYVYDKFDNYYIIDGDMDNPKSIQRLDNYQSKNFNSSGNIISIVGLDDLATHTTFILTPSTDLIGYTKFSGTTVNAVSPNVYVNAANEEKVRVVVVAKDANQLVLKKMGTLENENCKAYADTGTPSSPSNTLIDFKSDAYSLPQLFPYPYFSIIVENCDVNFNFSTTLPSNYYTIDSERNGFIFSPTFFNSEADNGYINITFAYTGDEKVQFAVDVDRVTMGNSNSQLDINIYDSKWNPTLSTVISGNQEGTRSRANGVYLNVRMTSATSTKLYWSLTSFSVSIFNLQFIIILAVCTMMISN</sequence>
<name>Q9TYY9_CAEEL</name>
<dbReference type="InterPro" id="IPR003366">
    <property type="entry name" value="CUB-like_dom"/>
</dbReference>
<gene>
    <name evidence="4" type="ORF">CELE_H20E11.1</name>
    <name evidence="4 6" type="ORF">H20E11.1</name>
</gene>
<dbReference type="UCSC" id="H20E11.1a">
    <property type="organism name" value="c. elegans"/>
</dbReference>
<dbReference type="CTD" id="177449"/>
<dbReference type="PaxDb" id="6239-H20E11.1a"/>
<dbReference type="Pfam" id="PF02408">
    <property type="entry name" value="CUB_2"/>
    <property type="match status" value="1"/>
</dbReference>
<reference evidence="4 5" key="1">
    <citation type="journal article" date="1998" name="Science">
        <title>Genome sequence of the nematode C. elegans: a platform for investigating biology.</title>
        <authorList>
            <consortium name="The C. elegans sequencing consortium"/>
            <person name="Sulson J.E."/>
            <person name="Waterston R."/>
        </authorList>
    </citation>
    <scope>NUCLEOTIDE SEQUENCE [LARGE SCALE GENOMIC DNA]</scope>
    <source>
        <strain evidence="4 5">Bristol N2</strain>
    </source>
</reference>
<dbReference type="AGR" id="WB:WBGene00019213"/>
<accession>Q9TYY9</accession>
<evidence type="ECO:0000313" key="5">
    <source>
        <dbReference type="Proteomes" id="UP000001940"/>
    </source>
</evidence>
<dbReference type="HOGENOM" id="CLU_044765_0_0_1"/>
<dbReference type="PANTHER" id="PTHR21447">
    <property type="entry name" value="RING-TYPE DOMAIN-CONTAINING PROTEIN-RELATED"/>
    <property type="match status" value="1"/>
</dbReference>
<keyword evidence="1" id="KW-0472">Membrane</keyword>
<dbReference type="EMBL" id="BX284604">
    <property type="protein sequence ID" value="CCD63082.1"/>
    <property type="molecule type" value="Genomic_DNA"/>
</dbReference>
<evidence type="ECO:0000313" key="4">
    <source>
        <dbReference type="EMBL" id="CCD63082.1"/>
    </source>
</evidence>
<keyword evidence="7" id="KW-1267">Proteomics identification</keyword>
<dbReference type="eggNOG" id="ENOG502TFX8">
    <property type="taxonomic scope" value="Eukaryota"/>
</dbReference>
<keyword evidence="2" id="KW-0732">Signal</keyword>
<keyword evidence="5" id="KW-1185">Reference proteome</keyword>
<proteinExistence type="evidence at protein level"/>
<dbReference type="GeneID" id="177449"/>
<keyword evidence="1" id="KW-1133">Transmembrane helix</keyword>
<evidence type="ECO:0000259" key="3">
    <source>
        <dbReference type="Pfam" id="PF02408"/>
    </source>
</evidence>
<dbReference type="AlphaFoldDB" id="Q9TYY9"/>
<dbReference type="GO" id="GO:0045087">
    <property type="term" value="P:innate immune response"/>
    <property type="evidence" value="ECO:0000318"/>
    <property type="project" value="GO_Central"/>
</dbReference>
<evidence type="ECO:0000256" key="2">
    <source>
        <dbReference type="SAM" id="SignalP"/>
    </source>
</evidence>
<dbReference type="PANTHER" id="PTHR21447:SF9">
    <property type="entry name" value="CUB-LIKE DOMAIN-CONTAINING PROTEIN"/>
    <property type="match status" value="1"/>
</dbReference>
<dbReference type="PeptideAtlas" id="Q9TYY9"/>
<evidence type="ECO:0000256" key="1">
    <source>
        <dbReference type="SAM" id="Phobius"/>
    </source>
</evidence>
<protein>
    <submittedName>
        <fullName evidence="4">CUB-like domain-containing protein</fullName>
    </submittedName>
</protein>
<dbReference type="KEGG" id="cel:CELE_H20E11.1"/>
<organism evidence="4 5">
    <name type="scientific">Caenorhabditis elegans</name>
    <dbReference type="NCBI Taxonomy" id="6239"/>
    <lineage>
        <taxon>Eukaryota</taxon>
        <taxon>Metazoa</taxon>
        <taxon>Ecdysozoa</taxon>
        <taxon>Nematoda</taxon>
        <taxon>Chromadorea</taxon>
        <taxon>Rhabditida</taxon>
        <taxon>Rhabditina</taxon>
        <taxon>Rhabditomorpha</taxon>
        <taxon>Rhabditoidea</taxon>
        <taxon>Rhabditidae</taxon>
        <taxon>Peloderinae</taxon>
        <taxon>Caenorhabditis</taxon>
    </lineage>
</organism>
<dbReference type="FunCoup" id="Q9TYY9">
    <property type="interactions" value="1235"/>
</dbReference>
<dbReference type="Bgee" id="WBGene00019213">
    <property type="expression patterns" value="Expressed in adult organism and 1 other cell type or tissue"/>
</dbReference>
<evidence type="ECO:0000313" key="6">
    <source>
        <dbReference type="WormBase" id="H20E11.1a"/>
    </source>
</evidence>
<evidence type="ECO:0007829" key="7">
    <source>
        <dbReference type="PeptideAtlas" id="Q9TYY9"/>
    </source>
</evidence>
<feature type="domain" description="CUB-like" evidence="3">
    <location>
        <begin position="41"/>
        <end position="138"/>
    </location>
</feature>
<dbReference type="OrthoDB" id="5843818at2759"/>
<keyword evidence="1" id="KW-0812">Transmembrane</keyword>
<dbReference type="Proteomes" id="UP000001940">
    <property type="component" value="Chromosome IV"/>
</dbReference>
<dbReference type="RefSeq" id="NP_001023259.1">
    <property type="nucleotide sequence ID" value="NM_001028088.2"/>
</dbReference>
<dbReference type="PIR" id="T33733">
    <property type="entry name" value="T33733"/>
</dbReference>
<feature type="chain" id="PRO_5004338123" evidence="2">
    <location>
        <begin position="23"/>
        <end position="481"/>
    </location>
</feature>
<dbReference type="WormBase" id="H20E11.1a">
    <property type="protein sequence ID" value="CE19492"/>
    <property type="gene ID" value="WBGene00019213"/>
</dbReference>
<dbReference type="OMA" id="LATHTTF"/>
<dbReference type="PhylomeDB" id="Q9TYY9"/>
<feature type="transmembrane region" description="Helical" evidence="1">
    <location>
        <begin position="452"/>
        <end position="479"/>
    </location>
</feature>